<protein>
    <recommendedName>
        <fullName evidence="3">Secreted protein</fullName>
    </recommendedName>
</protein>
<evidence type="ECO:0000313" key="2">
    <source>
        <dbReference type="EMBL" id="JAH05503.1"/>
    </source>
</evidence>
<dbReference type="AlphaFoldDB" id="A0A0E9PNT3"/>
<dbReference type="EMBL" id="GBXM01103074">
    <property type="protein sequence ID" value="JAH05503.1"/>
    <property type="molecule type" value="Transcribed_RNA"/>
</dbReference>
<name>A0A0E9PNT3_ANGAN</name>
<evidence type="ECO:0008006" key="3">
    <source>
        <dbReference type="Google" id="ProtNLM"/>
    </source>
</evidence>
<sequence length="94" mass="10576">MITSFIALPLMYHVPAAAVPSHSGGKSSMHVACFRCKFRLEEGRYTVSEGFFFPLVWFQISSSPYLLWQQARALITCHHVLMILSRVAQVLTGC</sequence>
<feature type="signal peptide" evidence="1">
    <location>
        <begin position="1"/>
        <end position="18"/>
    </location>
</feature>
<evidence type="ECO:0000256" key="1">
    <source>
        <dbReference type="SAM" id="SignalP"/>
    </source>
</evidence>
<reference evidence="2" key="1">
    <citation type="submission" date="2014-11" db="EMBL/GenBank/DDBJ databases">
        <authorList>
            <person name="Amaro Gonzalez C."/>
        </authorList>
    </citation>
    <scope>NUCLEOTIDE SEQUENCE</scope>
</reference>
<feature type="chain" id="PRO_5002430983" description="Secreted protein" evidence="1">
    <location>
        <begin position="19"/>
        <end position="94"/>
    </location>
</feature>
<keyword evidence="1" id="KW-0732">Signal</keyword>
<reference evidence="2" key="2">
    <citation type="journal article" date="2015" name="Fish Shellfish Immunol.">
        <title>Early steps in the European eel (Anguilla anguilla)-Vibrio vulnificus interaction in the gills: Role of the RtxA13 toxin.</title>
        <authorList>
            <person name="Callol A."/>
            <person name="Pajuelo D."/>
            <person name="Ebbesson L."/>
            <person name="Teles M."/>
            <person name="MacKenzie S."/>
            <person name="Amaro C."/>
        </authorList>
    </citation>
    <scope>NUCLEOTIDE SEQUENCE</scope>
</reference>
<proteinExistence type="predicted"/>
<organism evidence="2">
    <name type="scientific">Anguilla anguilla</name>
    <name type="common">European freshwater eel</name>
    <name type="synonym">Muraena anguilla</name>
    <dbReference type="NCBI Taxonomy" id="7936"/>
    <lineage>
        <taxon>Eukaryota</taxon>
        <taxon>Metazoa</taxon>
        <taxon>Chordata</taxon>
        <taxon>Craniata</taxon>
        <taxon>Vertebrata</taxon>
        <taxon>Euteleostomi</taxon>
        <taxon>Actinopterygii</taxon>
        <taxon>Neopterygii</taxon>
        <taxon>Teleostei</taxon>
        <taxon>Anguilliformes</taxon>
        <taxon>Anguillidae</taxon>
        <taxon>Anguilla</taxon>
    </lineage>
</organism>
<accession>A0A0E9PNT3</accession>